<name>A0ABS1QMI1_9GAMM</name>
<dbReference type="EMBL" id="JAERTZ010000004">
    <property type="protein sequence ID" value="MBL1376050.1"/>
    <property type="molecule type" value="Genomic_DNA"/>
</dbReference>
<accession>A0ABS1QMI1</accession>
<sequence>MSDYQDLCAMYGRSPSDPDFIDDLIDDISGESTLEQEDYEWYEENENKKHYQLLNN</sequence>
<organism evidence="1 2">
    <name type="scientific">Zobellella iuensis</name>
    <dbReference type="NCBI Taxonomy" id="2803811"/>
    <lineage>
        <taxon>Bacteria</taxon>
        <taxon>Pseudomonadati</taxon>
        <taxon>Pseudomonadota</taxon>
        <taxon>Gammaproteobacteria</taxon>
        <taxon>Aeromonadales</taxon>
        <taxon>Aeromonadaceae</taxon>
        <taxon>Zobellella</taxon>
    </lineage>
</organism>
<evidence type="ECO:0000313" key="2">
    <source>
        <dbReference type="Proteomes" id="UP000638570"/>
    </source>
</evidence>
<proteinExistence type="predicted"/>
<keyword evidence="2" id="KW-1185">Reference proteome</keyword>
<dbReference type="Proteomes" id="UP000638570">
    <property type="component" value="Unassembled WGS sequence"/>
</dbReference>
<gene>
    <name evidence="1" type="ORF">JKV55_01725</name>
</gene>
<evidence type="ECO:0000313" key="1">
    <source>
        <dbReference type="EMBL" id="MBL1376050.1"/>
    </source>
</evidence>
<comment type="caution">
    <text evidence="1">The sequence shown here is derived from an EMBL/GenBank/DDBJ whole genome shotgun (WGS) entry which is preliminary data.</text>
</comment>
<protein>
    <submittedName>
        <fullName evidence="1">Uncharacterized protein</fullName>
    </submittedName>
</protein>
<dbReference type="RefSeq" id="WP_202082025.1">
    <property type="nucleotide sequence ID" value="NZ_JAERTZ010000004.1"/>
</dbReference>
<reference evidence="2" key="1">
    <citation type="submission" date="2021-01" db="EMBL/GenBank/DDBJ databases">
        <title>Genome public.</title>
        <authorList>
            <person name="Liu C."/>
            <person name="Sun Q."/>
        </authorList>
    </citation>
    <scope>NUCLEOTIDE SEQUENCE [LARGE SCALE GENOMIC DNA]</scope>
    <source>
        <strain evidence="2">CGMCC 1.18722</strain>
    </source>
</reference>